<reference evidence="4 5" key="1">
    <citation type="journal article" date="2020" name="Nat. Food">
        <title>A phased Vanilla planifolia genome enables genetic improvement of flavour and production.</title>
        <authorList>
            <person name="Hasing T."/>
            <person name="Tang H."/>
            <person name="Brym M."/>
            <person name="Khazi F."/>
            <person name="Huang T."/>
            <person name="Chambers A.H."/>
        </authorList>
    </citation>
    <scope>NUCLEOTIDE SEQUENCE [LARGE SCALE GENOMIC DNA]</scope>
    <source>
        <tissue evidence="3">Leaf</tissue>
    </source>
</reference>
<gene>
    <name evidence="3" type="ORF">HPP92_013746</name>
    <name evidence="2" type="ORF">HPP92_026467</name>
</gene>
<name>A0A835R2J3_VANPL</name>
<evidence type="ECO:0000313" key="3">
    <source>
        <dbReference type="EMBL" id="KAG0479027.1"/>
    </source>
</evidence>
<evidence type="ECO:0000256" key="1">
    <source>
        <dbReference type="SAM" id="MobiDB-lite"/>
    </source>
</evidence>
<dbReference type="EMBL" id="JADCNL010000062">
    <property type="protein sequence ID" value="KAG0451346.1"/>
    <property type="molecule type" value="Genomic_DNA"/>
</dbReference>
<feature type="region of interest" description="Disordered" evidence="1">
    <location>
        <begin position="1"/>
        <end position="29"/>
    </location>
</feature>
<dbReference type="Proteomes" id="UP000639772">
    <property type="component" value="Chromosome 6"/>
</dbReference>
<dbReference type="AlphaFoldDB" id="A0A835R2J3"/>
<keyword evidence="4" id="KW-1185">Reference proteome</keyword>
<comment type="caution">
    <text evidence="3">The sequence shown here is derived from an EMBL/GenBank/DDBJ whole genome shotgun (WGS) entry which is preliminary data.</text>
</comment>
<accession>A0A835R2J3</accession>
<feature type="compositionally biased region" description="Low complexity" evidence="1">
    <location>
        <begin position="1"/>
        <end position="10"/>
    </location>
</feature>
<evidence type="ECO:0000313" key="5">
    <source>
        <dbReference type="Proteomes" id="UP000639772"/>
    </source>
</evidence>
<organism evidence="3 5">
    <name type="scientific">Vanilla planifolia</name>
    <name type="common">Vanilla</name>
    <dbReference type="NCBI Taxonomy" id="51239"/>
    <lineage>
        <taxon>Eukaryota</taxon>
        <taxon>Viridiplantae</taxon>
        <taxon>Streptophyta</taxon>
        <taxon>Embryophyta</taxon>
        <taxon>Tracheophyta</taxon>
        <taxon>Spermatophyta</taxon>
        <taxon>Magnoliopsida</taxon>
        <taxon>Liliopsida</taxon>
        <taxon>Asparagales</taxon>
        <taxon>Orchidaceae</taxon>
        <taxon>Vanilloideae</taxon>
        <taxon>Vanilleae</taxon>
        <taxon>Vanilla</taxon>
    </lineage>
</organism>
<feature type="compositionally biased region" description="Polar residues" evidence="1">
    <location>
        <begin position="11"/>
        <end position="29"/>
    </location>
</feature>
<dbReference type="Proteomes" id="UP000636800">
    <property type="component" value="Unassembled WGS sequence"/>
</dbReference>
<evidence type="ECO:0000313" key="2">
    <source>
        <dbReference type="EMBL" id="KAG0451346.1"/>
    </source>
</evidence>
<sequence>MSRNQQQQKQSLLSHKVGNSWSPRNTNATSPFAISPQNIQAVAVVSPLSYGHGSLAAQREKFDQQMRNYPSTSMGTHEKQDHIENYEFARINATEEPDLSWVQSLVGKPEVAPCVNLGVGKSSSSTFHEEDEILGGLVKQMHLNHREAW</sequence>
<proteinExistence type="predicted"/>
<protein>
    <submittedName>
        <fullName evidence="3">Uncharacterized protein</fullName>
    </submittedName>
</protein>
<evidence type="ECO:0000313" key="4">
    <source>
        <dbReference type="Proteomes" id="UP000636800"/>
    </source>
</evidence>
<dbReference type="EMBL" id="JADCNM010000006">
    <property type="protein sequence ID" value="KAG0479027.1"/>
    <property type="molecule type" value="Genomic_DNA"/>
</dbReference>